<sequence length="231" mass="26023">MVIGHYQAFKTPYYLPFPEKTSGFFYYHSPQNAPLFAGGMRFRVCPSNDLKTFQDGSDLLKRNGFPWEISNWSIALNETYHPLGEELVKTGAISPETLPLCRKLASQHSLRAAPYHVVYALKQPFPVTLGAAQVRSVVANERKLMRPCMCSRVVELLDDTLGVDDREAAHVCFDLEEGHPVIRLISVPPKYVGKMKYKVGEAARLSFHRDSGNLEAWDILKSSTYGHDVYG</sequence>
<name>A0A8H5CFM9_9AGAR</name>
<organism evidence="1 2">
    <name type="scientific">Tetrapyrgos nigripes</name>
    <dbReference type="NCBI Taxonomy" id="182062"/>
    <lineage>
        <taxon>Eukaryota</taxon>
        <taxon>Fungi</taxon>
        <taxon>Dikarya</taxon>
        <taxon>Basidiomycota</taxon>
        <taxon>Agaricomycotina</taxon>
        <taxon>Agaricomycetes</taxon>
        <taxon>Agaricomycetidae</taxon>
        <taxon>Agaricales</taxon>
        <taxon>Marasmiineae</taxon>
        <taxon>Marasmiaceae</taxon>
        <taxon>Tetrapyrgos</taxon>
    </lineage>
</organism>
<protein>
    <submittedName>
        <fullName evidence="1">Uncharacterized protein</fullName>
    </submittedName>
</protein>
<accession>A0A8H5CFM9</accession>
<dbReference type="OrthoDB" id="2839137at2759"/>
<dbReference type="AlphaFoldDB" id="A0A8H5CFM9"/>
<reference evidence="1 2" key="1">
    <citation type="journal article" date="2020" name="ISME J.">
        <title>Uncovering the hidden diversity of litter-decomposition mechanisms in mushroom-forming fungi.</title>
        <authorList>
            <person name="Floudas D."/>
            <person name="Bentzer J."/>
            <person name="Ahren D."/>
            <person name="Johansson T."/>
            <person name="Persson P."/>
            <person name="Tunlid A."/>
        </authorList>
    </citation>
    <scope>NUCLEOTIDE SEQUENCE [LARGE SCALE GENOMIC DNA]</scope>
    <source>
        <strain evidence="1 2">CBS 291.85</strain>
    </source>
</reference>
<dbReference type="Proteomes" id="UP000559256">
    <property type="component" value="Unassembled WGS sequence"/>
</dbReference>
<keyword evidence="2" id="KW-1185">Reference proteome</keyword>
<comment type="caution">
    <text evidence="1">The sequence shown here is derived from an EMBL/GenBank/DDBJ whole genome shotgun (WGS) entry which is preliminary data.</text>
</comment>
<evidence type="ECO:0000313" key="1">
    <source>
        <dbReference type="EMBL" id="KAF5340905.1"/>
    </source>
</evidence>
<dbReference type="EMBL" id="JAACJM010000170">
    <property type="protein sequence ID" value="KAF5340905.1"/>
    <property type="molecule type" value="Genomic_DNA"/>
</dbReference>
<proteinExistence type="predicted"/>
<gene>
    <name evidence="1" type="ORF">D9758_012162</name>
</gene>
<evidence type="ECO:0000313" key="2">
    <source>
        <dbReference type="Proteomes" id="UP000559256"/>
    </source>
</evidence>